<reference evidence="10" key="1">
    <citation type="journal article" date="2017" name="bioRxiv">
        <title>Comparative analysis of the genomes of Stylophora pistillata and Acropora digitifera provides evidence for extensive differences between species of corals.</title>
        <authorList>
            <person name="Voolstra C.R."/>
            <person name="Li Y."/>
            <person name="Liew Y.J."/>
            <person name="Baumgarten S."/>
            <person name="Zoccola D."/>
            <person name="Flot J.-F."/>
            <person name="Tambutte S."/>
            <person name="Allemand D."/>
            <person name="Aranda M."/>
        </authorList>
    </citation>
    <scope>NUCLEOTIDE SEQUENCE [LARGE SCALE GENOMIC DNA]</scope>
</reference>
<feature type="domain" description="Flagellar hook protein FlgE/F/G-like D1" evidence="8">
    <location>
        <begin position="86"/>
        <end position="149"/>
    </location>
</feature>
<evidence type="ECO:0000256" key="4">
    <source>
        <dbReference type="ARBA" id="ARBA00022729"/>
    </source>
</evidence>
<keyword evidence="10" id="KW-1185">Reference proteome</keyword>
<dbReference type="InterPro" id="IPR020013">
    <property type="entry name" value="Flagellar_FlgE/F/G"/>
</dbReference>
<accession>A0A2B4R383</accession>
<evidence type="ECO:0000313" key="9">
    <source>
        <dbReference type="EMBL" id="PFX11263.1"/>
    </source>
</evidence>
<dbReference type="Pfam" id="PF02107">
    <property type="entry name" value="FlgH"/>
    <property type="match status" value="1"/>
</dbReference>
<dbReference type="Proteomes" id="UP000225706">
    <property type="component" value="Unassembled WGS sequence"/>
</dbReference>
<dbReference type="SUPFAM" id="SSF117143">
    <property type="entry name" value="Flagellar hook protein flgE"/>
    <property type="match status" value="1"/>
</dbReference>
<keyword evidence="9" id="KW-0966">Cell projection</keyword>
<evidence type="ECO:0000256" key="2">
    <source>
        <dbReference type="ARBA" id="ARBA00004370"/>
    </source>
</evidence>
<evidence type="ECO:0000256" key="5">
    <source>
        <dbReference type="ARBA" id="ARBA00023136"/>
    </source>
</evidence>
<dbReference type="EMBL" id="LSMT01003042">
    <property type="protein sequence ID" value="PFX11263.1"/>
    <property type="molecule type" value="Genomic_DNA"/>
</dbReference>
<sequence>MLGEETRLNVKSNDIANTNTIGYKQRRAHFQDLIYLNRGTAGTPTSTSGTESPTGTHIGVGVKLAGVSTLDTQGDLKKTSNPYDFAISGNGLFQVQLPTGEIAYTRNGEFKKSSDGTIVTLDGYTIQPGITIPPDALSVRVNDEGEVYAKIDGQQEPQLLGQFELANFNNTAGLESIGKNLLIETTASGAPIVGTPNSIGFGSVNQEYLEASNVNSVEAMMDIILIHRGYELGAKAAKTADQMIACSPRLGYIGKEPPLTHITNPVAQPNYQPVTMPMPTPSAPTESPHVQIRQTNSLWQTGARAFFEDQRASRIGDIVTVLVKTKDKVKIENKSKRSRQTAEKGGIDRTDEIETKIATTITQILPNGNLVIWGRQEMRVNFEVRDLMIKGIVRPSDIAADNTIDYAKIAEVRLSYGGRGHISEMQQPPYGQQILNIISPF</sequence>
<comment type="caution">
    <text evidence="9">The sequence shown here is derived from an EMBL/GenBank/DDBJ whole genome shotgun (WGS) entry which is preliminary data.</text>
</comment>
<dbReference type="InterPro" id="IPR037925">
    <property type="entry name" value="FlgE/F/G-like"/>
</dbReference>
<dbReference type="GO" id="GO:0003774">
    <property type="term" value="F:cytoskeletal motor activity"/>
    <property type="evidence" value="ECO:0007669"/>
    <property type="project" value="InterPro"/>
</dbReference>
<dbReference type="PANTHER" id="PTHR30435:SF19">
    <property type="entry name" value="FLAGELLAR BASAL-BODY ROD PROTEIN FLGG"/>
    <property type="match status" value="1"/>
</dbReference>
<feature type="domain" description="Flagellar basal-body/hook protein C-terminal" evidence="7">
    <location>
        <begin position="206"/>
        <end position="244"/>
    </location>
</feature>
<dbReference type="NCBIfam" id="TIGR03506">
    <property type="entry name" value="FlgEFG_subfam"/>
    <property type="match status" value="2"/>
</dbReference>
<evidence type="ECO:0000259" key="8">
    <source>
        <dbReference type="Pfam" id="PF22692"/>
    </source>
</evidence>
<gene>
    <name evidence="9" type="primary">flgG</name>
    <name evidence="9" type="ORF">AWC38_SpisGene25120</name>
</gene>
<keyword evidence="5" id="KW-0472">Membrane</keyword>
<dbReference type="Pfam" id="PF22692">
    <property type="entry name" value="LlgE_F_G_D1"/>
    <property type="match status" value="1"/>
</dbReference>
<dbReference type="AlphaFoldDB" id="A0A2B4R383"/>
<keyword evidence="6" id="KW-0975">Bacterial flagellum</keyword>
<protein>
    <submittedName>
        <fullName evidence="9">Flagellar basal-body rod protein FlgG</fullName>
    </submittedName>
</protein>
<evidence type="ECO:0000256" key="6">
    <source>
        <dbReference type="ARBA" id="ARBA00023143"/>
    </source>
</evidence>
<proteinExistence type="inferred from homology"/>
<dbReference type="OrthoDB" id="8299981at2759"/>
<evidence type="ECO:0000256" key="3">
    <source>
        <dbReference type="ARBA" id="ARBA00009677"/>
    </source>
</evidence>
<dbReference type="NCBIfam" id="TIGR02488">
    <property type="entry name" value="flgG_G_neg"/>
    <property type="match status" value="1"/>
</dbReference>
<evidence type="ECO:0000313" key="10">
    <source>
        <dbReference type="Proteomes" id="UP000225706"/>
    </source>
</evidence>
<comment type="subcellular location">
    <subcellularLocation>
        <location evidence="1">Bacterial flagellum</location>
    </subcellularLocation>
    <subcellularLocation>
        <location evidence="2">Membrane</location>
    </subcellularLocation>
</comment>
<comment type="similarity">
    <text evidence="3">Belongs to the flagella basal body rod proteins family.</text>
</comment>
<keyword evidence="4" id="KW-0732">Signal</keyword>
<name>A0A2B4R383_STYPI</name>
<dbReference type="InterPro" id="IPR053967">
    <property type="entry name" value="LlgE_F_G-like_D1"/>
</dbReference>
<organism evidence="9 10">
    <name type="scientific">Stylophora pistillata</name>
    <name type="common">Smooth cauliflower coral</name>
    <dbReference type="NCBI Taxonomy" id="50429"/>
    <lineage>
        <taxon>Eukaryota</taxon>
        <taxon>Metazoa</taxon>
        <taxon>Cnidaria</taxon>
        <taxon>Anthozoa</taxon>
        <taxon>Hexacorallia</taxon>
        <taxon>Scleractinia</taxon>
        <taxon>Astrocoeniina</taxon>
        <taxon>Pocilloporidae</taxon>
        <taxon>Stylophora</taxon>
    </lineage>
</organism>
<keyword evidence="9" id="KW-0282">Flagellum</keyword>
<dbReference type="Pfam" id="PF06429">
    <property type="entry name" value="Flg_bbr_C"/>
    <property type="match status" value="1"/>
</dbReference>
<evidence type="ECO:0000256" key="1">
    <source>
        <dbReference type="ARBA" id="ARBA00004365"/>
    </source>
</evidence>
<dbReference type="InterPro" id="IPR000527">
    <property type="entry name" value="Flag_Lring"/>
</dbReference>
<dbReference type="InterPro" id="IPR012834">
    <property type="entry name" value="FlgG_G_neg"/>
</dbReference>
<dbReference type="InterPro" id="IPR010930">
    <property type="entry name" value="Flg_bb/hook_C_dom"/>
</dbReference>
<keyword evidence="9" id="KW-0969">Cilium</keyword>
<dbReference type="GO" id="GO:0016020">
    <property type="term" value="C:membrane"/>
    <property type="evidence" value="ECO:0007669"/>
    <property type="project" value="UniProtKB-SubCell"/>
</dbReference>
<dbReference type="PANTHER" id="PTHR30435">
    <property type="entry name" value="FLAGELLAR PROTEIN"/>
    <property type="match status" value="1"/>
</dbReference>
<evidence type="ECO:0000259" key="7">
    <source>
        <dbReference type="Pfam" id="PF06429"/>
    </source>
</evidence>